<comment type="caution">
    <text evidence="1">The sequence shown here is derived from an EMBL/GenBank/DDBJ whole genome shotgun (WGS) entry which is preliminary data.</text>
</comment>
<dbReference type="InterPro" id="IPR043958">
    <property type="entry name" value="Ta1207"/>
</dbReference>
<proteinExistence type="predicted"/>
<organism evidence="1 2">
    <name type="scientific">Thermogymnomonas acidicola</name>
    <dbReference type="NCBI Taxonomy" id="399579"/>
    <lineage>
        <taxon>Archaea</taxon>
        <taxon>Methanobacteriati</taxon>
        <taxon>Thermoplasmatota</taxon>
        <taxon>Thermoplasmata</taxon>
        <taxon>Thermoplasmatales</taxon>
        <taxon>Thermogymnomonas</taxon>
    </lineage>
</organism>
<dbReference type="RefSeq" id="WP_188681831.1">
    <property type="nucleotide sequence ID" value="NZ_BMNY01000004.1"/>
</dbReference>
<sequence length="289" mass="32272">MLVRQIPGILDREISFTLIGEEPVAMASRRLGINCPVGLVIDRPSPYIMVAMNDRGKREVKIFSESLGARSVAGTWILKEGIERREIGDAISRLVSIPSVVVGPVVLANGTYHATFYYSSCDSERVSEISLEIFSGVDGLDLTYMGPARDPVQTLRSESVGHSFFYSEFTCKPADDVVGQRNIFGRDWVRIVKGVFTGRDLMAIYRPDGSGCPVFMPSPNEGLSRFNWISMDESFVPLLSVHESRGETIRVGSVFLETFKRPYLLSLARIREIFPGWDFTLCSLQEIEN</sequence>
<name>A0AA37FA26_9ARCH</name>
<reference evidence="1" key="2">
    <citation type="submission" date="2022-09" db="EMBL/GenBank/DDBJ databases">
        <authorList>
            <person name="Sun Q."/>
            <person name="Ohkuma M."/>
        </authorList>
    </citation>
    <scope>NUCLEOTIDE SEQUENCE</scope>
    <source>
        <strain evidence="1">JCM 13583</strain>
    </source>
</reference>
<dbReference type="EMBL" id="BMNY01000004">
    <property type="protein sequence ID" value="GGM79442.1"/>
    <property type="molecule type" value="Genomic_DNA"/>
</dbReference>
<dbReference type="AlphaFoldDB" id="A0AA37FA26"/>
<dbReference type="Proteomes" id="UP000632195">
    <property type="component" value="Unassembled WGS sequence"/>
</dbReference>
<gene>
    <name evidence="1" type="ORF">GCM10007108_17090</name>
</gene>
<evidence type="ECO:0000313" key="2">
    <source>
        <dbReference type="Proteomes" id="UP000632195"/>
    </source>
</evidence>
<reference evidence="1" key="1">
    <citation type="journal article" date="2014" name="Int. J. Syst. Evol. Microbiol.">
        <title>Complete genome sequence of Corynebacterium casei LMG S-19264T (=DSM 44701T), isolated from a smear-ripened cheese.</title>
        <authorList>
            <consortium name="US DOE Joint Genome Institute (JGI-PGF)"/>
            <person name="Walter F."/>
            <person name="Albersmeier A."/>
            <person name="Kalinowski J."/>
            <person name="Ruckert C."/>
        </authorList>
    </citation>
    <scope>NUCLEOTIDE SEQUENCE</scope>
    <source>
        <strain evidence="1">JCM 13583</strain>
    </source>
</reference>
<protein>
    <submittedName>
        <fullName evidence="1">Uncharacterized protein</fullName>
    </submittedName>
</protein>
<keyword evidence="2" id="KW-1185">Reference proteome</keyword>
<accession>A0AA37FA26</accession>
<dbReference type="Pfam" id="PF19020">
    <property type="entry name" value="Ta1207"/>
    <property type="match status" value="1"/>
</dbReference>
<evidence type="ECO:0000313" key="1">
    <source>
        <dbReference type="EMBL" id="GGM79442.1"/>
    </source>
</evidence>